<feature type="compositionally biased region" description="Basic and acidic residues" evidence="1">
    <location>
        <begin position="805"/>
        <end position="825"/>
    </location>
</feature>
<feature type="compositionally biased region" description="Basic and acidic residues" evidence="1">
    <location>
        <begin position="414"/>
        <end position="430"/>
    </location>
</feature>
<feature type="region of interest" description="Disordered" evidence="1">
    <location>
        <begin position="797"/>
        <end position="855"/>
    </location>
</feature>
<dbReference type="AlphaFoldDB" id="A0A6A6R8G9"/>
<feature type="compositionally biased region" description="Basic and acidic residues" evidence="1">
    <location>
        <begin position="1024"/>
        <end position="1034"/>
    </location>
</feature>
<feature type="region of interest" description="Disordered" evidence="1">
    <location>
        <begin position="1"/>
        <end position="116"/>
    </location>
</feature>
<name>A0A6A6R8G9_9PEZI</name>
<feature type="compositionally biased region" description="Low complexity" evidence="1">
    <location>
        <begin position="483"/>
        <end position="503"/>
    </location>
</feature>
<feature type="compositionally biased region" description="Basic residues" evidence="1">
    <location>
        <begin position="826"/>
        <end position="836"/>
    </location>
</feature>
<feature type="compositionally biased region" description="Polar residues" evidence="1">
    <location>
        <begin position="510"/>
        <end position="524"/>
    </location>
</feature>
<feature type="compositionally biased region" description="Acidic residues" evidence="1">
    <location>
        <begin position="935"/>
        <end position="947"/>
    </location>
</feature>
<feature type="region of interest" description="Disordered" evidence="1">
    <location>
        <begin position="1003"/>
        <end position="1034"/>
    </location>
</feature>
<feature type="compositionally biased region" description="Low complexity" evidence="1">
    <location>
        <begin position="837"/>
        <end position="855"/>
    </location>
</feature>
<feature type="compositionally biased region" description="Polar residues" evidence="1">
    <location>
        <begin position="164"/>
        <end position="179"/>
    </location>
</feature>
<feature type="compositionally biased region" description="Low complexity" evidence="1">
    <location>
        <begin position="340"/>
        <end position="353"/>
    </location>
</feature>
<feature type="region of interest" description="Disordered" evidence="1">
    <location>
        <begin position="152"/>
        <end position="188"/>
    </location>
</feature>
<evidence type="ECO:0000313" key="3">
    <source>
        <dbReference type="Proteomes" id="UP000799750"/>
    </source>
</evidence>
<sequence>MAAPTIPPRPARTQNAPTTSGNIDVPKIPPRPKRSVERSVSPNRDTYARSPLNDPAFLHNGMHRVSSREETLGANLPPRPSSVTLPSIGQEGSEYESLQDLTDESSPKQTKNIAGDLPLYAPTASLATSTAKSRIATVTRTDSQQAAAAVGKLFADSDEKGTPRSASSTGTHTRPQSIYNKDDEEHGIPEIGIRVPMYPNAGDVQAPTPQPSAPAPATGVGFFNNGGQPASRHHSRTKSGREIFHGPPGSYGLHGHGIINSNEFEKTWYEKHPEEFSKEKQGEYGRAVPETRKDYHWVKDDLAKLVHGSGNRGIGMGTSRESLGTPDEQIGYRASEEYASRMASPRPSSRPQSIHATKARTSSSKAESPLNTMDGKTSKAGSEQAMESDVEDDVIHIDPPHHRHNKIGGGGYDPPKEDLGPEGGNTEREGGWISERGYGVPILASDELAKHPKADYMQPAVSPELERRGSGEYTINDADGVPSYISGRKSTSRSSSRNNSVHSGMPGLSRFQSPSENERTSTPLDNVKEYEPLFPEDEENEPKDRAKTAVDKLKRPDLARHHFPSQDVWEDTPSSLQLQTTVDEPQAPEEDPQAHGDFTASSNVFEKPEAEATRKQNLTTGEDQTSFLPEKTKPLAKSGFNKDVLSDINSRPGLNQRFPSHDIWEDTPDHHNLVTTVSSPQVDDTNEYLEDPPATGEKPPVPARPTVAARPAQAKELSPVEKKAPIIPERPKPQVPARPAKPLSKSSAEKVPTVGDGEGTTPAPKAKPAIPARPAGGKIAALKAGFMSDLNSRLQLGPQAPKVAEPVKEEEVEDKERAPLADARKGRAKGPQRRKPAASPSGAAADAGSAAKPAQTFSFVEATTVWETTEEGNVTVPAASMAKALEEKIGGVELPKVPEPEEPAASSSEPSTVKSPEEPVAAETKDVETPATEEPASEEPASEEPASEEPASTSTSTAVQTGQQDVSIKNADGSTDTLTAFLGGKAPEEGTVIVKDGVEHIGDSTTARTKGIESASDGGLKASEAAREAAVDEA</sequence>
<feature type="compositionally biased region" description="Polar residues" evidence="1">
    <location>
        <begin position="359"/>
        <end position="381"/>
    </location>
</feature>
<evidence type="ECO:0008006" key="4">
    <source>
        <dbReference type="Google" id="ProtNLM"/>
    </source>
</evidence>
<feature type="compositionally biased region" description="Basic and acidic residues" evidence="1">
    <location>
        <begin position="659"/>
        <end position="672"/>
    </location>
</feature>
<feature type="compositionally biased region" description="Polar residues" evidence="1">
    <location>
        <begin position="673"/>
        <end position="683"/>
    </location>
</feature>
<keyword evidence="3" id="KW-1185">Reference proteome</keyword>
<dbReference type="Proteomes" id="UP000799750">
    <property type="component" value="Unassembled WGS sequence"/>
</dbReference>
<feature type="compositionally biased region" description="Low complexity" evidence="1">
    <location>
        <begin position="762"/>
        <end position="774"/>
    </location>
</feature>
<protein>
    <recommendedName>
        <fullName evidence="4">Altered inheritance of mitochondria protein 21</fullName>
    </recommendedName>
</protein>
<feature type="region of interest" description="Disordered" evidence="1">
    <location>
        <begin position="307"/>
        <end position="433"/>
    </location>
</feature>
<feature type="region of interest" description="Disordered" evidence="1">
    <location>
        <begin position="890"/>
        <end position="975"/>
    </location>
</feature>
<organism evidence="2 3">
    <name type="scientific">Lophium mytilinum</name>
    <dbReference type="NCBI Taxonomy" id="390894"/>
    <lineage>
        <taxon>Eukaryota</taxon>
        <taxon>Fungi</taxon>
        <taxon>Dikarya</taxon>
        <taxon>Ascomycota</taxon>
        <taxon>Pezizomycotina</taxon>
        <taxon>Dothideomycetes</taxon>
        <taxon>Pleosporomycetidae</taxon>
        <taxon>Mytilinidiales</taxon>
        <taxon>Mytilinidiaceae</taxon>
        <taxon>Lophium</taxon>
    </lineage>
</organism>
<feature type="compositionally biased region" description="Polar residues" evidence="1">
    <location>
        <begin position="572"/>
        <end position="583"/>
    </location>
</feature>
<dbReference type="EMBL" id="MU004183">
    <property type="protein sequence ID" value="KAF2500766.1"/>
    <property type="molecule type" value="Genomic_DNA"/>
</dbReference>
<feature type="region of interest" description="Disordered" evidence="1">
    <location>
        <begin position="454"/>
        <end position="774"/>
    </location>
</feature>
<feature type="compositionally biased region" description="Polar residues" evidence="1">
    <location>
        <begin position="615"/>
        <end position="627"/>
    </location>
</feature>
<gene>
    <name evidence="2" type="ORF">BU16DRAFT_523529</name>
</gene>
<feature type="compositionally biased region" description="Low complexity" evidence="1">
    <location>
        <begin position="948"/>
        <end position="958"/>
    </location>
</feature>
<feature type="compositionally biased region" description="Basic and acidic residues" evidence="1">
    <location>
        <begin position="718"/>
        <end position="732"/>
    </location>
</feature>
<feature type="compositionally biased region" description="Low complexity" evidence="1">
    <location>
        <begin position="704"/>
        <end position="714"/>
    </location>
</feature>
<dbReference type="InterPro" id="IPR021582">
    <property type="entry name" value="Aim21"/>
</dbReference>
<dbReference type="OrthoDB" id="5386574at2759"/>
<feature type="compositionally biased region" description="Polar residues" evidence="1">
    <location>
        <begin position="959"/>
        <end position="975"/>
    </location>
</feature>
<proteinExistence type="predicted"/>
<dbReference type="Pfam" id="PF11489">
    <property type="entry name" value="Aim21"/>
    <property type="match status" value="1"/>
</dbReference>
<feature type="compositionally biased region" description="Pro residues" evidence="1">
    <location>
        <begin position="1"/>
        <end position="10"/>
    </location>
</feature>
<accession>A0A6A6R8G9</accession>
<reference evidence="2" key="1">
    <citation type="journal article" date="2020" name="Stud. Mycol.">
        <title>101 Dothideomycetes genomes: a test case for predicting lifestyles and emergence of pathogens.</title>
        <authorList>
            <person name="Haridas S."/>
            <person name="Albert R."/>
            <person name="Binder M."/>
            <person name="Bloem J."/>
            <person name="Labutti K."/>
            <person name="Salamov A."/>
            <person name="Andreopoulos B."/>
            <person name="Baker S."/>
            <person name="Barry K."/>
            <person name="Bills G."/>
            <person name="Bluhm B."/>
            <person name="Cannon C."/>
            <person name="Castanera R."/>
            <person name="Culley D."/>
            <person name="Daum C."/>
            <person name="Ezra D."/>
            <person name="Gonzalez J."/>
            <person name="Henrissat B."/>
            <person name="Kuo A."/>
            <person name="Liang C."/>
            <person name="Lipzen A."/>
            <person name="Lutzoni F."/>
            <person name="Magnuson J."/>
            <person name="Mondo S."/>
            <person name="Nolan M."/>
            <person name="Ohm R."/>
            <person name="Pangilinan J."/>
            <person name="Park H.-J."/>
            <person name="Ramirez L."/>
            <person name="Alfaro M."/>
            <person name="Sun H."/>
            <person name="Tritt A."/>
            <person name="Yoshinaga Y."/>
            <person name="Zwiers L.-H."/>
            <person name="Turgeon B."/>
            <person name="Goodwin S."/>
            <person name="Spatafora J."/>
            <person name="Crous P."/>
            <person name="Grigoriev I."/>
        </authorList>
    </citation>
    <scope>NUCLEOTIDE SEQUENCE</scope>
    <source>
        <strain evidence="2">CBS 269.34</strain>
    </source>
</reference>
<feature type="compositionally biased region" description="Basic and acidic residues" evidence="1">
    <location>
        <begin position="542"/>
        <end position="560"/>
    </location>
</feature>
<evidence type="ECO:0000256" key="1">
    <source>
        <dbReference type="SAM" id="MobiDB-lite"/>
    </source>
</evidence>
<evidence type="ECO:0000313" key="2">
    <source>
        <dbReference type="EMBL" id="KAF2500766.1"/>
    </source>
</evidence>